<organism evidence="1 2">
    <name type="scientific">Gemmobacter nanjingensis</name>
    <dbReference type="NCBI Taxonomy" id="488454"/>
    <lineage>
        <taxon>Bacteria</taxon>
        <taxon>Pseudomonadati</taxon>
        <taxon>Pseudomonadota</taxon>
        <taxon>Alphaproteobacteria</taxon>
        <taxon>Rhodobacterales</taxon>
        <taxon>Paracoccaceae</taxon>
        <taxon>Gemmobacter</taxon>
    </lineage>
</organism>
<dbReference type="EMBL" id="BMYI01000001">
    <property type="protein sequence ID" value="GHC12728.1"/>
    <property type="molecule type" value="Genomic_DNA"/>
</dbReference>
<sequence>MLCQREERAAGRPYPRTCPTCKLGPCQKDQPRTLIGENAIIAAKDAEIARLTAVLDKVSNDLMHADMRRITAEAELTALRAGQDALVAVAYEAAEAAIMKAWHFSGSITEFERTFDDNDAVIRAITHLKSMTPADATAALDAKLRAERNKVRRDIAEWVRPQRNHIPATGEEFANAILAMIEPEGK</sequence>
<protein>
    <submittedName>
        <fullName evidence="1">Uncharacterized protein</fullName>
    </submittedName>
</protein>
<proteinExistence type="predicted"/>
<comment type="caution">
    <text evidence="1">The sequence shown here is derived from an EMBL/GenBank/DDBJ whole genome shotgun (WGS) entry which is preliminary data.</text>
</comment>
<dbReference type="Proteomes" id="UP000658305">
    <property type="component" value="Unassembled WGS sequence"/>
</dbReference>
<evidence type="ECO:0000313" key="2">
    <source>
        <dbReference type="Proteomes" id="UP000658305"/>
    </source>
</evidence>
<gene>
    <name evidence="1" type="ORF">GCM10007291_07540</name>
</gene>
<keyword evidence="2" id="KW-1185">Reference proteome</keyword>
<name>A0ABQ3F7Y6_9RHOB</name>
<dbReference type="RefSeq" id="WP_189380218.1">
    <property type="nucleotide sequence ID" value="NZ_BMYI01000001.1"/>
</dbReference>
<accession>A0ABQ3F7Y6</accession>
<evidence type="ECO:0000313" key="1">
    <source>
        <dbReference type="EMBL" id="GHC12728.1"/>
    </source>
</evidence>
<reference evidence="2" key="1">
    <citation type="journal article" date="2019" name="Int. J. Syst. Evol. Microbiol.">
        <title>The Global Catalogue of Microorganisms (GCM) 10K type strain sequencing project: providing services to taxonomists for standard genome sequencing and annotation.</title>
        <authorList>
            <consortium name="The Broad Institute Genomics Platform"/>
            <consortium name="The Broad Institute Genome Sequencing Center for Infectious Disease"/>
            <person name="Wu L."/>
            <person name="Ma J."/>
        </authorList>
    </citation>
    <scope>NUCLEOTIDE SEQUENCE [LARGE SCALE GENOMIC DNA]</scope>
    <source>
        <strain evidence="2">KCTC 23298</strain>
    </source>
</reference>